<sequence length="167" mass="18047">MDDNPDDSIVAAAMGFSSFGTKPQKNNTSELGTYKDTKKRTIEDMSPASHSTITGGVAEEPQPNEETPIGTQSHSEVTPDKHTGKKAKKTKRSKFEGEAGIEGPSADGNYNDNEKGNFYETPSGTVLSPGELRRLAAGVKNENGDTVFFRPSFIEDPWAGLKPVRIQ</sequence>
<comment type="caution">
    <text evidence="2">The sequence shown here is derived from an EMBL/GenBank/DDBJ whole genome shotgun (WGS) entry which is preliminary data.</text>
</comment>
<feature type="compositionally biased region" description="Basic residues" evidence="1">
    <location>
        <begin position="83"/>
        <end position="92"/>
    </location>
</feature>
<protein>
    <submittedName>
        <fullName evidence="2">Uncharacterized protein</fullName>
    </submittedName>
</protein>
<feature type="compositionally biased region" description="Polar residues" evidence="1">
    <location>
        <begin position="18"/>
        <end position="31"/>
    </location>
</feature>
<proteinExistence type="predicted"/>
<gene>
    <name evidence="2" type="ORF">C8Q69DRAFT_464876</name>
</gene>
<evidence type="ECO:0000313" key="2">
    <source>
        <dbReference type="EMBL" id="RWQ96334.1"/>
    </source>
</evidence>
<dbReference type="AlphaFoldDB" id="A0A443HX67"/>
<organism evidence="2 3">
    <name type="scientific">Byssochlamys spectabilis</name>
    <name type="common">Paecilomyces variotii</name>
    <dbReference type="NCBI Taxonomy" id="264951"/>
    <lineage>
        <taxon>Eukaryota</taxon>
        <taxon>Fungi</taxon>
        <taxon>Dikarya</taxon>
        <taxon>Ascomycota</taxon>
        <taxon>Pezizomycotina</taxon>
        <taxon>Eurotiomycetes</taxon>
        <taxon>Eurotiomycetidae</taxon>
        <taxon>Eurotiales</taxon>
        <taxon>Thermoascaceae</taxon>
        <taxon>Paecilomyces</taxon>
    </lineage>
</organism>
<name>A0A443HX67_BYSSP</name>
<evidence type="ECO:0000256" key="1">
    <source>
        <dbReference type="SAM" id="MobiDB-lite"/>
    </source>
</evidence>
<feature type="region of interest" description="Disordered" evidence="1">
    <location>
        <begin position="15"/>
        <end position="128"/>
    </location>
</feature>
<dbReference type="RefSeq" id="XP_028485979.1">
    <property type="nucleotide sequence ID" value="XM_028630455.1"/>
</dbReference>
<feature type="compositionally biased region" description="Basic and acidic residues" evidence="1">
    <location>
        <begin position="33"/>
        <end position="43"/>
    </location>
</feature>
<accession>A0A443HX67</accession>
<dbReference type="EMBL" id="RCNU01000004">
    <property type="protein sequence ID" value="RWQ96334.1"/>
    <property type="molecule type" value="Genomic_DNA"/>
</dbReference>
<dbReference type="Proteomes" id="UP000283841">
    <property type="component" value="Unassembled WGS sequence"/>
</dbReference>
<dbReference type="VEuPathDB" id="FungiDB:C8Q69DRAFT_464876"/>
<dbReference type="GeneID" id="39599732"/>
<evidence type="ECO:0000313" key="3">
    <source>
        <dbReference type="Proteomes" id="UP000283841"/>
    </source>
</evidence>
<reference evidence="2 3" key="1">
    <citation type="journal article" date="2018" name="Front. Microbiol.">
        <title>Genomic and genetic insights into a cosmopolitan fungus, Paecilomyces variotii (Eurotiales).</title>
        <authorList>
            <person name="Urquhart A.S."/>
            <person name="Mondo S.J."/>
            <person name="Makela M.R."/>
            <person name="Hane J.K."/>
            <person name="Wiebenga A."/>
            <person name="He G."/>
            <person name="Mihaltcheva S."/>
            <person name="Pangilinan J."/>
            <person name="Lipzen A."/>
            <person name="Barry K."/>
            <person name="de Vries R.P."/>
            <person name="Grigoriev I.V."/>
            <person name="Idnurm A."/>
        </authorList>
    </citation>
    <scope>NUCLEOTIDE SEQUENCE [LARGE SCALE GENOMIC DNA]</scope>
    <source>
        <strain evidence="2 3">CBS 101075</strain>
    </source>
</reference>
<keyword evidence="3" id="KW-1185">Reference proteome</keyword>